<feature type="chain" id="PRO_5043471729" evidence="3">
    <location>
        <begin position="24"/>
        <end position="125"/>
    </location>
</feature>
<feature type="domain" description="Cystatin" evidence="4">
    <location>
        <begin position="44"/>
        <end position="121"/>
    </location>
</feature>
<keyword evidence="1" id="KW-0646">Protease inhibitor</keyword>
<dbReference type="EMBL" id="OX459122">
    <property type="protein sequence ID" value="CAI9106779.1"/>
    <property type="molecule type" value="Genomic_DNA"/>
</dbReference>
<protein>
    <submittedName>
        <fullName evidence="5">OLC1v1005998C1</fullName>
    </submittedName>
</protein>
<evidence type="ECO:0000259" key="4">
    <source>
        <dbReference type="Pfam" id="PF16845"/>
    </source>
</evidence>
<evidence type="ECO:0000256" key="3">
    <source>
        <dbReference type="SAM" id="SignalP"/>
    </source>
</evidence>
<evidence type="ECO:0000313" key="6">
    <source>
        <dbReference type="Proteomes" id="UP001161247"/>
    </source>
</evidence>
<proteinExistence type="predicted"/>
<reference evidence="5" key="1">
    <citation type="submission" date="2023-03" db="EMBL/GenBank/DDBJ databases">
        <authorList>
            <person name="Julca I."/>
        </authorList>
    </citation>
    <scope>NUCLEOTIDE SEQUENCE</scope>
</reference>
<evidence type="ECO:0000256" key="1">
    <source>
        <dbReference type="ARBA" id="ARBA00022690"/>
    </source>
</evidence>
<dbReference type="Gene3D" id="3.10.450.10">
    <property type="match status" value="1"/>
</dbReference>
<keyword evidence="2" id="KW-0789">Thiol protease inhibitor</keyword>
<gene>
    <name evidence="5" type="ORF">OLC1_LOCUS15226</name>
</gene>
<sequence length="125" mass="13643">MAQYGFQSSLLLLMSMMLAVAVARISPTPYNPPTLALFEKLDPKAPEVVDAGKFAIQEHNRIDSTNLQFREVARAQQELVSAGADLSLVIGADKENGDVAYFLAHVLRALDATKTLESFVELHLA</sequence>
<dbReference type="InterPro" id="IPR046350">
    <property type="entry name" value="Cystatin_sf"/>
</dbReference>
<evidence type="ECO:0000256" key="2">
    <source>
        <dbReference type="ARBA" id="ARBA00022704"/>
    </source>
</evidence>
<evidence type="ECO:0000313" key="5">
    <source>
        <dbReference type="EMBL" id="CAI9106779.1"/>
    </source>
</evidence>
<organism evidence="5 6">
    <name type="scientific">Oldenlandia corymbosa var. corymbosa</name>
    <dbReference type="NCBI Taxonomy" id="529605"/>
    <lineage>
        <taxon>Eukaryota</taxon>
        <taxon>Viridiplantae</taxon>
        <taxon>Streptophyta</taxon>
        <taxon>Embryophyta</taxon>
        <taxon>Tracheophyta</taxon>
        <taxon>Spermatophyta</taxon>
        <taxon>Magnoliopsida</taxon>
        <taxon>eudicotyledons</taxon>
        <taxon>Gunneridae</taxon>
        <taxon>Pentapetalae</taxon>
        <taxon>asterids</taxon>
        <taxon>lamiids</taxon>
        <taxon>Gentianales</taxon>
        <taxon>Rubiaceae</taxon>
        <taxon>Rubioideae</taxon>
        <taxon>Spermacoceae</taxon>
        <taxon>Hedyotis-Oldenlandia complex</taxon>
        <taxon>Oldenlandia</taxon>
    </lineage>
</organism>
<dbReference type="SUPFAM" id="SSF54403">
    <property type="entry name" value="Cystatin/monellin"/>
    <property type="match status" value="1"/>
</dbReference>
<dbReference type="AlphaFoldDB" id="A0AAV1DIF1"/>
<dbReference type="Pfam" id="PF16845">
    <property type="entry name" value="SQAPI"/>
    <property type="match status" value="1"/>
</dbReference>
<name>A0AAV1DIF1_OLDCO</name>
<feature type="signal peptide" evidence="3">
    <location>
        <begin position="1"/>
        <end position="23"/>
    </location>
</feature>
<dbReference type="PANTHER" id="PTHR47364">
    <property type="entry name" value="CYSTEINE PROTEINASE INHIBITOR 5"/>
    <property type="match status" value="1"/>
</dbReference>
<accession>A0AAV1DIF1</accession>
<dbReference type="PANTHER" id="PTHR47364:SF2">
    <property type="entry name" value="CYSTEINE PROTEINASE INHIBITOR 5"/>
    <property type="match status" value="1"/>
</dbReference>
<keyword evidence="6" id="KW-1185">Reference proteome</keyword>
<dbReference type="InterPro" id="IPR000010">
    <property type="entry name" value="Cystatin_dom"/>
</dbReference>
<dbReference type="GO" id="GO:0004869">
    <property type="term" value="F:cysteine-type endopeptidase inhibitor activity"/>
    <property type="evidence" value="ECO:0007669"/>
    <property type="project" value="UniProtKB-KW"/>
</dbReference>
<dbReference type="Proteomes" id="UP001161247">
    <property type="component" value="Chromosome 5"/>
</dbReference>
<keyword evidence="3" id="KW-0732">Signal</keyword>